<dbReference type="GO" id="GO:0070126">
    <property type="term" value="P:mitochondrial translational termination"/>
    <property type="evidence" value="ECO:0007669"/>
    <property type="project" value="TreeGrafter"/>
</dbReference>
<feature type="domain" description="RUN" evidence="7">
    <location>
        <begin position="947"/>
        <end position="1103"/>
    </location>
</feature>
<dbReference type="SUPFAM" id="SSF140741">
    <property type="entry name" value="RUN domain-like"/>
    <property type="match status" value="1"/>
</dbReference>
<feature type="region of interest" description="Disordered" evidence="5">
    <location>
        <begin position="1211"/>
        <end position="1266"/>
    </location>
</feature>
<proteinExistence type="inferred from homology"/>
<dbReference type="InterPro" id="IPR001478">
    <property type="entry name" value="PDZ"/>
</dbReference>
<feature type="compositionally biased region" description="Low complexity" evidence="5">
    <location>
        <begin position="1"/>
        <end position="25"/>
    </location>
</feature>
<feature type="transmembrane region" description="Helical" evidence="6">
    <location>
        <begin position="773"/>
        <end position="798"/>
    </location>
</feature>
<keyword evidence="8" id="KW-0378">Hydrolase</keyword>
<dbReference type="GO" id="GO:0005762">
    <property type="term" value="C:mitochondrial large ribosomal subunit"/>
    <property type="evidence" value="ECO:0007669"/>
    <property type="project" value="TreeGrafter"/>
</dbReference>
<feature type="transmembrane region" description="Helical" evidence="6">
    <location>
        <begin position="43"/>
        <end position="69"/>
    </location>
</feature>
<dbReference type="InterPro" id="IPR027859">
    <property type="entry name" value="KATNIP_dom"/>
</dbReference>
<evidence type="ECO:0000259" key="7">
    <source>
        <dbReference type="PROSITE" id="PS50826"/>
    </source>
</evidence>
<evidence type="ECO:0000256" key="1">
    <source>
        <dbReference type="ARBA" id="ARBA00013260"/>
    </source>
</evidence>
<dbReference type="Gene3D" id="3.30.160.20">
    <property type="match status" value="1"/>
</dbReference>
<feature type="compositionally biased region" description="Low complexity" evidence="5">
    <location>
        <begin position="732"/>
        <end position="768"/>
    </location>
</feature>
<dbReference type="InterPro" id="IPR036034">
    <property type="entry name" value="PDZ_sf"/>
</dbReference>
<feature type="region of interest" description="Disordered" evidence="5">
    <location>
        <begin position="1"/>
        <end position="40"/>
    </location>
</feature>
<accession>A0AA35X617</accession>
<dbReference type="InterPro" id="IPR037213">
    <property type="entry name" value="Run_dom_sf"/>
</dbReference>
<dbReference type="Gene3D" id="2.30.42.10">
    <property type="match status" value="1"/>
</dbReference>
<feature type="compositionally biased region" description="Low complexity" evidence="5">
    <location>
        <begin position="1227"/>
        <end position="1236"/>
    </location>
</feature>
<dbReference type="Pfam" id="PF00472">
    <property type="entry name" value="RF-1"/>
    <property type="match status" value="1"/>
</dbReference>
<comment type="similarity">
    <text evidence="2">Belongs to the prokaryotic/mitochondrial release factor family. Mitochondrion-specific ribosomal protein mL62 subfamily.</text>
</comment>
<feature type="compositionally biased region" description="Basic residues" evidence="5">
    <location>
        <begin position="1493"/>
        <end position="1512"/>
    </location>
</feature>
<dbReference type="CDD" id="cd17682">
    <property type="entry name" value="RUN_RUFY4_like"/>
    <property type="match status" value="1"/>
</dbReference>
<feature type="region of interest" description="Disordered" evidence="5">
    <location>
        <begin position="730"/>
        <end position="768"/>
    </location>
</feature>
<feature type="region of interest" description="Disordered" evidence="5">
    <location>
        <begin position="167"/>
        <end position="186"/>
    </location>
</feature>
<dbReference type="SMART" id="SM00228">
    <property type="entry name" value="PDZ"/>
    <property type="match status" value="1"/>
</dbReference>
<keyword evidence="9" id="KW-1185">Reference proteome</keyword>
<dbReference type="SUPFAM" id="SSF110916">
    <property type="entry name" value="Peptidyl-tRNA hydrolase domain-like"/>
    <property type="match status" value="1"/>
</dbReference>
<dbReference type="EC" id="3.1.1.29" evidence="1"/>
<gene>
    <name evidence="8" type="ORF">GBAR_LOCUS21950</name>
</gene>
<dbReference type="InterPro" id="IPR004012">
    <property type="entry name" value="Run_dom"/>
</dbReference>
<keyword evidence="6" id="KW-0812">Transmembrane</keyword>
<evidence type="ECO:0000313" key="9">
    <source>
        <dbReference type="Proteomes" id="UP001174909"/>
    </source>
</evidence>
<evidence type="ECO:0000256" key="5">
    <source>
        <dbReference type="SAM" id="MobiDB-lite"/>
    </source>
</evidence>
<keyword evidence="6" id="KW-1133">Transmembrane helix</keyword>
<evidence type="ECO:0000256" key="3">
    <source>
        <dbReference type="ARBA" id="ARBA00039441"/>
    </source>
</evidence>
<name>A0AA35X617_GEOBA</name>
<dbReference type="PROSITE" id="PS50826">
    <property type="entry name" value="RUN"/>
    <property type="match status" value="1"/>
</dbReference>
<reference evidence="8" key="1">
    <citation type="submission" date="2023-03" db="EMBL/GenBank/DDBJ databases">
        <authorList>
            <person name="Steffen K."/>
            <person name="Cardenas P."/>
        </authorList>
    </citation>
    <scope>NUCLEOTIDE SEQUENCE</scope>
</reference>
<evidence type="ECO:0000256" key="4">
    <source>
        <dbReference type="ARBA" id="ARBA00041531"/>
    </source>
</evidence>
<dbReference type="InterPro" id="IPR052104">
    <property type="entry name" value="Mito_Release_Factor_mL62"/>
</dbReference>
<dbReference type="SUPFAM" id="SSF50156">
    <property type="entry name" value="PDZ domain-like"/>
    <property type="match status" value="1"/>
</dbReference>
<dbReference type="Proteomes" id="UP001174909">
    <property type="component" value="Unassembled WGS sequence"/>
</dbReference>
<protein>
    <recommendedName>
        <fullName evidence="3">Large ribosomal subunit protein mL62</fullName>
        <ecNumber evidence="1">3.1.1.29</ecNumber>
    </recommendedName>
    <alternativeName>
        <fullName evidence="4">Peptidyl-tRNA hydrolase ICT1, mitochondrial</fullName>
    </alternativeName>
</protein>
<feature type="region of interest" description="Disordered" evidence="5">
    <location>
        <begin position="1493"/>
        <end position="1518"/>
    </location>
</feature>
<dbReference type="PANTHER" id="PTHR11075">
    <property type="entry name" value="PEPTIDE CHAIN RELEASE FACTOR"/>
    <property type="match status" value="1"/>
</dbReference>
<feature type="compositionally biased region" description="Polar residues" evidence="5">
    <location>
        <begin position="135"/>
        <end position="149"/>
    </location>
</feature>
<feature type="non-terminal residue" evidence="8">
    <location>
        <position position="1"/>
    </location>
</feature>
<comment type="caution">
    <text evidence="8">The sequence shown here is derived from an EMBL/GenBank/DDBJ whole genome shotgun (WGS) entry which is preliminary data.</text>
</comment>
<organism evidence="8 9">
    <name type="scientific">Geodia barretti</name>
    <name type="common">Barrett's horny sponge</name>
    <dbReference type="NCBI Taxonomy" id="519541"/>
    <lineage>
        <taxon>Eukaryota</taxon>
        <taxon>Metazoa</taxon>
        <taxon>Porifera</taxon>
        <taxon>Demospongiae</taxon>
        <taxon>Heteroscleromorpha</taxon>
        <taxon>Tetractinellida</taxon>
        <taxon>Astrophorina</taxon>
        <taxon>Geodiidae</taxon>
        <taxon>Geodia</taxon>
    </lineage>
</organism>
<evidence type="ECO:0000256" key="6">
    <source>
        <dbReference type="SAM" id="Phobius"/>
    </source>
</evidence>
<dbReference type="GO" id="GO:0016150">
    <property type="term" value="F:translation release factor activity, codon nonspecific"/>
    <property type="evidence" value="ECO:0007669"/>
    <property type="project" value="TreeGrafter"/>
</dbReference>
<dbReference type="FunFam" id="3.30.160.20:FF:000046">
    <property type="entry name" value="Peptidyl-tRNA hydrolase ICT1"/>
    <property type="match status" value="1"/>
</dbReference>
<dbReference type="PANTHER" id="PTHR11075:SF54">
    <property type="entry name" value="LARGE RIBOSOMAL SUBUNIT PROTEIN ML62"/>
    <property type="match status" value="1"/>
</dbReference>
<feature type="region of interest" description="Disordered" evidence="5">
    <location>
        <begin position="135"/>
        <end position="154"/>
    </location>
</feature>
<dbReference type="GO" id="GO:0004045">
    <property type="term" value="F:peptidyl-tRNA hydrolase activity"/>
    <property type="evidence" value="ECO:0007669"/>
    <property type="project" value="UniProtKB-EC"/>
</dbReference>
<dbReference type="Pfam" id="PF02759">
    <property type="entry name" value="RUN"/>
    <property type="match status" value="1"/>
</dbReference>
<keyword evidence="6" id="KW-0472">Membrane</keyword>
<dbReference type="InterPro" id="IPR000352">
    <property type="entry name" value="Pep_chain_release_fac_I"/>
</dbReference>
<dbReference type="EMBL" id="CASHTH010003043">
    <property type="protein sequence ID" value="CAI8039460.1"/>
    <property type="molecule type" value="Genomic_DNA"/>
</dbReference>
<dbReference type="Pfam" id="PF14652">
    <property type="entry name" value="DUF4457"/>
    <property type="match status" value="1"/>
</dbReference>
<evidence type="ECO:0000313" key="8">
    <source>
        <dbReference type="EMBL" id="CAI8039460.1"/>
    </source>
</evidence>
<feature type="compositionally biased region" description="Polar residues" evidence="5">
    <location>
        <begin position="167"/>
        <end position="181"/>
    </location>
</feature>
<feature type="compositionally biased region" description="Pro residues" evidence="5">
    <location>
        <begin position="1217"/>
        <end position="1226"/>
    </location>
</feature>
<sequence>QPTPTTTPHQSSSSVIITSSPTQSTNRPTEDTNPDSSSDNTGVIVGAVMGLILAVLLFLAMVLLLVFILCRRRYTNEAYGTTSGSGERDIPTATNEAYISTDISTSGNPAYGTTSGSGERDIPIATNEAYISTDISTSDNPAYGTTSGSGERDIPITTNEAYISTDISTSGNPAYGTTSGSGERDIPITTNEAYISTDISTSGNPAYVPAQASSTGSRRLPSPYKTARSTSFRSARRLWSESHSWFCHSPIPQYWYQDSSIVASPTLRETLMSILFGATELDFQLQLESAAFLDETWVIPVFIPHKLPPIKTLDIRVGYCTGRAIVVEIEKGCLAEKISADPADINVLPEYSRDPRVVSNLLDGVHHTKDDLHMWLAPFTPSQPHTITISLSSPTSLAVVRVWNYNKSRLSWGTGHGDVAGPAAHLQRRDQKASPCHSLPPHTVVEPVEEFWTDPQTVERSVCHTILKIGEFGYELTVSETTPIMFNNGDMFWIRHGGRGLRLLHQVGDEERNICQSFEPEPENCEPDYDYPLLAIETGLAVDGEVSLTISQRHAGSQIGFLHNGQTDTPLISLDVSGECSSSQLLQLMEMTALYIPYIIEREGDDFEYEDLNIIQNSILVNWTFVARNIGEGEEYPNLLKIMGFTQNTINNINCTETPYPNVYECSVTPELFKAGDIIGIALPANSSARLLLSFLFSDRGPIGYSLDGNENLEGVPLITLGVVPHKSSLATPTSVPTSTSSKTSTSTSSKTSTTIISDSPSPTTEDSSGVNIIVIGVLAPLCLVLLTVSVLSILILLSVRQRRRKRPQLTDNVAYNIHDHNLNTNEAYGTVDNDDVAATTNPAYGTTSGSGERDIPTATNEAYISTDISTSGNPAYVPAQHFSIILCGDSFECGSDILRMRRKTSISGRSRAGMATAAVPESSQHPLLQELNGVLHRLKTSPQPIQDGTLHLIPFCETLELVFRHGLKQPNSWFGLNKQDYWSWIEPLQDYYFNEKQNPLLRDAVQEVCASPHLRTLQGKGRCFLRIALCKKLISVPFQHLVKNSRLTSYWYQDSSIVASPTLRGKPLLIISSLTPPLLTETLMSILFGATELDFQLQLESAAFLDETWVIPVFIPHKLPPIKTLDIRVGYCTGRAIVVEIEKGCLAEKAGVEPGDCLVELCGEPVYHVQHQKLRHLLVAKPVDTTDLVIVKNLLPDGCPFYPISSRKLQLDSAPPSSPRSPKSPPSIQSLFSKSPSPPTLPSPTSSAHFTPPFPSPSNSPSISPSVSPVPYSEYHVAFLGRLNRLYDTPNQSLINDVIARVLTTPTDPCDLVIRVGKSECCEVKWMASVFVNLRAKWTIFSPFFHHSTACSGCRNPFTTRFCSSSSSDDTTEQLETFEGPIPREKLSVTYSKSSGPGGQNVNKLNTKAEVRFHVASADWLPQRVRERLLTLFRSRITREGEMIITSQEHRSQHRNLEAAVARLEGMVCTASEVPRGPSGLTLARIRVLKKKAQQRKRVEKKYHSQKKHDRRTTDID</sequence>
<evidence type="ECO:0000256" key="2">
    <source>
        <dbReference type="ARBA" id="ARBA00038225"/>
    </source>
</evidence>
<dbReference type="Gene3D" id="1.20.58.900">
    <property type="match status" value="1"/>
</dbReference>